<gene>
    <name evidence="13" type="ORF">GCM10011323_04250</name>
</gene>
<feature type="domain" description="DAGKc" evidence="12">
    <location>
        <begin position="8"/>
        <end position="138"/>
    </location>
</feature>
<dbReference type="InterPro" id="IPR005218">
    <property type="entry name" value="Diacylglycerol/lipid_kinase"/>
</dbReference>
<reference evidence="14" key="1">
    <citation type="journal article" date="2019" name="Int. J. Syst. Evol. Microbiol.">
        <title>The Global Catalogue of Microorganisms (GCM) 10K type strain sequencing project: providing services to taxonomists for standard genome sequencing and annotation.</title>
        <authorList>
            <consortium name="The Broad Institute Genomics Platform"/>
            <consortium name="The Broad Institute Genome Sequencing Center for Infectious Disease"/>
            <person name="Wu L."/>
            <person name="Ma J."/>
        </authorList>
    </citation>
    <scope>NUCLEOTIDE SEQUENCE [LARGE SCALE GENOMIC DNA]</scope>
    <source>
        <strain evidence="14">CGMCC 1.12749</strain>
    </source>
</reference>
<organism evidence="13 14">
    <name type="scientific">Pontibacter amylolyticus</name>
    <dbReference type="NCBI Taxonomy" id="1424080"/>
    <lineage>
        <taxon>Bacteria</taxon>
        <taxon>Pseudomonadati</taxon>
        <taxon>Bacteroidota</taxon>
        <taxon>Cytophagia</taxon>
        <taxon>Cytophagales</taxon>
        <taxon>Hymenobacteraceae</taxon>
        <taxon>Pontibacter</taxon>
    </lineage>
</organism>
<keyword evidence="11" id="KW-1208">Phospholipid metabolism</keyword>
<comment type="cofactor">
    <cofactor evidence="1">
        <name>Mg(2+)</name>
        <dbReference type="ChEBI" id="CHEBI:18420"/>
    </cofactor>
</comment>
<evidence type="ECO:0000313" key="14">
    <source>
        <dbReference type="Proteomes" id="UP000634043"/>
    </source>
</evidence>
<keyword evidence="5" id="KW-0547">Nucleotide-binding</keyword>
<evidence type="ECO:0000259" key="12">
    <source>
        <dbReference type="PROSITE" id="PS50146"/>
    </source>
</evidence>
<sequence>MADLSDMSKRPRFRFIINPTSGPSSRVDVAARIKLHLDHQKFDHDIVYTDYAGHAPELAREAAAQGYAVVVAVGGDGTVNEVAQGLLHTETALGIIPRGSGNGLARHLQVPLTVDAAIRFLNQGHRSQIDSGTINGRPFFTTAGIGFDAYISSVFAGSKKRGLQTYVELILKEVRNYRHLPVKAVINGKTIETELFVMAFANAAQYGNNAYIAPMANIRDGLLDVCLVRKLDMFKALQLSYAMLANKPASADSAEYFKTEGVTVQTDHEMMHHADGEYLGKAKEFEVRMVPQSLHVVAR</sequence>
<evidence type="ECO:0000256" key="6">
    <source>
        <dbReference type="ARBA" id="ARBA00022777"/>
    </source>
</evidence>
<dbReference type="InterPro" id="IPR016064">
    <property type="entry name" value="NAD/diacylglycerol_kinase_sf"/>
</dbReference>
<comment type="caution">
    <text evidence="13">The sequence shown here is derived from an EMBL/GenBank/DDBJ whole genome shotgun (WGS) entry which is preliminary data.</text>
</comment>
<dbReference type="Gene3D" id="2.60.200.40">
    <property type="match status" value="1"/>
</dbReference>
<dbReference type="Pfam" id="PF00781">
    <property type="entry name" value="DAGK_cat"/>
    <property type="match status" value="1"/>
</dbReference>
<evidence type="ECO:0000256" key="11">
    <source>
        <dbReference type="ARBA" id="ARBA00023264"/>
    </source>
</evidence>
<evidence type="ECO:0000256" key="1">
    <source>
        <dbReference type="ARBA" id="ARBA00001946"/>
    </source>
</evidence>
<evidence type="ECO:0000256" key="3">
    <source>
        <dbReference type="ARBA" id="ARBA00022679"/>
    </source>
</evidence>
<evidence type="ECO:0000256" key="4">
    <source>
        <dbReference type="ARBA" id="ARBA00022723"/>
    </source>
</evidence>
<dbReference type="Gene3D" id="3.40.50.10330">
    <property type="entry name" value="Probable inorganic polyphosphate/atp-NAD kinase, domain 1"/>
    <property type="match status" value="1"/>
</dbReference>
<evidence type="ECO:0000256" key="2">
    <source>
        <dbReference type="ARBA" id="ARBA00022516"/>
    </source>
</evidence>
<dbReference type="InterPro" id="IPR045540">
    <property type="entry name" value="YegS/DAGK_C"/>
</dbReference>
<evidence type="ECO:0000256" key="7">
    <source>
        <dbReference type="ARBA" id="ARBA00022840"/>
    </source>
</evidence>
<dbReference type="PANTHER" id="PTHR12358">
    <property type="entry name" value="SPHINGOSINE KINASE"/>
    <property type="match status" value="1"/>
</dbReference>
<dbReference type="Pfam" id="PF19279">
    <property type="entry name" value="YegS_C"/>
    <property type="match status" value="1"/>
</dbReference>
<dbReference type="InterPro" id="IPR017438">
    <property type="entry name" value="ATP-NAD_kinase_N"/>
</dbReference>
<name>A0ABQ1VYM8_9BACT</name>
<keyword evidence="14" id="KW-1185">Reference proteome</keyword>
<keyword evidence="6" id="KW-0418">Kinase</keyword>
<evidence type="ECO:0000313" key="13">
    <source>
        <dbReference type="EMBL" id="GGG02572.1"/>
    </source>
</evidence>
<keyword evidence="8" id="KW-0460">Magnesium</keyword>
<proteinExistence type="predicted"/>
<dbReference type="Proteomes" id="UP000634043">
    <property type="component" value="Unassembled WGS sequence"/>
</dbReference>
<keyword evidence="10" id="KW-0594">Phospholipid biosynthesis</keyword>
<evidence type="ECO:0000256" key="8">
    <source>
        <dbReference type="ARBA" id="ARBA00022842"/>
    </source>
</evidence>
<dbReference type="SUPFAM" id="SSF111331">
    <property type="entry name" value="NAD kinase/diacylglycerol kinase-like"/>
    <property type="match status" value="1"/>
</dbReference>
<keyword evidence="2" id="KW-0444">Lipid biosynthesis</keyword>
<protein>
    <recommendedName>
        <fullName evidence="12">DAGKc domain-containing protein</fullName>
    </recommendedName>
</protein>
<keyword evidence="9" id="KW-0443">Lipid metabolism</keyword>
<dbReference type="SMART" id="SM00046">
    <property type="entry name" value="DAGKc"/>
    <property type="match status" value="1"/>
</dbReference>
<dbReference type="NCBIfam" id="TIGR00147">
    <property type="entry name" value="YegS/Rv2252/BmrU family lipid kinase"/>
    <property type="match status" value="1"/>
</dbReference>
<accession>A0ABQ1VYM8</accession>
<dbReference type="InterPro" id="IPR001206">
    <property type="entry name" value="Diacylglycerol_kinase_cat_dom"/>
</dbReference>
<dbReference type="PROSITE" id="PS50146">
    <property type="entry name" value="DAGK"/>
    <property type="match status" value="1"/>
</dbReference>
<evidence type="ECO:0000256" key="9">
    <source>
        <dbReference type="ARBA" id="ARBA00023098"/>
    </source>
</evidence>
<dbReference type="EMBL" id="BMFP01000001">
    <property type="protein sequence ID" value="GGG02572.1"/>
    <property type="molecule type" value="Genomic_DNA"/>
</dbReference>
<keyword evidence="7" id="KW-0067">ATP-binding</keyword>
<keyword evidence="4" id="KW-0479">Metal-binding</keyword>
<keyword evidence="3" id="KW-0808">Transferase</keyword>
<dbReference type="PANTHER" id="PTHR12358:SF106">
    <property type="entry name" value="LIPID KINASE YEGS"/>
    <property type="match status" value="1"/>
</dbReference>
<evidence type="ECO:0000256" key="10">
    <source>
        <dbReference type="ARBA" id="ARBA00023209"/>
    </source>
</evidence>
<dbReference type="InterPro" id="IPR050187">
    <property type="entry name" value="Lipid_Phosphate_FormReg"/>
</dbReference>
<evidence type="ECO:0000256" key="5">
    <source>
        <dbReference type="ARBA" id="ARBA00022741"/>
    </source>
</evidence>